<protein>
    <submittedName>
        <fullName evidence="10">ATP-binding cassette domain-containing protein</fullName>
    </submittedName>
</protein>
<dbReference type="PROSITE" id="PS50893">
    <property type="entry name" value="ABC_TRANSPORTER_2"/>
    <property type="match status" value="1"/>
</dbReference>
<dbReference type="InterPro" id="IPR027417">
    <property type="entry name" value="P-loop_NTPase"/>
</dbReference>
<dbReference type="NCBIfam" id="TIGR01188">
    <property type="entry name" value="drrA"/>
    <property type="match status" value="1"/>
</dbReference>
<keyword evidence="4" id="KW-0547">Nucleotide-binding</keyword>
<organism evidence="10 11">
    <name type="scientific">Paenibacillus agilis</name>
    <dbReference type="NCBI Taxonomy" id="3020863"/>
    <lineage>
        <taxon>Bacteria</taxon>
        <taxon>Bacillati</taxon>
        <taxon>Bacillota</taxon>
        <taxon>Bacilli</taxon>
        <taxon>Bacillales</taxon>
        <taxon>Paenibacillaceae</taxon>
        <taxon>Paenibacillus</taxon>
    </lineage>
</organism>
<evidence type="ECO:0000313" key="10">
    <source>
        <dbReference type="EMBL" id="TVX92444.1"/>
    </source>
</evidence>
<keyword evidence="7" id="KW-0472">Membrane</keyword>
<feature type="domain" description="ABC transporter" evidence="9">
    <location>
        <begin position="5"/>
        <end position="235"/>
    </location>
</feature>
<dbReference type="FunFam" id="3.40.50.300:FF:000589">
    <property type="entry name" value="ABC transporter, ATP-binding subunit"/>
    <property type="match status" value="1"/>
</dbReference>
<sequence length="317" mass="34610">MPLAIEVSGLRKAYNGIEVVKGIDLQVKKGELLALLGPNGAGKTTIVSMLSTLIKPDAGTAFVAGYDAATQANDVRRNISLTGQFAALDEGLTGHQNIVMIARLYGYSVKEACTLADELIEAFGLSDAKDRIVQTYSGGMRRRLDILASVINQPEIIFLDEPTTGLDLQSRMQVWDVVRTLLKRGTTVLLTTQYLEEADQLADRVVIIDKGSIVAEGTPTQLKASTGGKTLSIQLQHPYQVNAINIERLLARHHLTLLQNTDPMLLKIPVTEARRANQIIQLLLDNDMPVAHFSLSDPSMDEVFLALLHTPSKEVMS</sequence>
<accession>A0A559IXS2</accession>
<dbReference type="Proteomes" id="UP000318102">
    <property type="component" value="Unassembled WGS sequence"/>
</dbReference>
<dbReference type="InterPro" id="IPR017871">
    <property type="entry name" value="ABC_transporter-like_CS"/>
</dbReference>
<dbReference type="Gene3D" id="3.40.50.300">
    <property type="entry name" value="P-loop containing nucleotide triphosphate hydrolases"/>
    <property type="match status" value="1"/>
</dbReference>
<evidence type="ECO:0000256" key="8">
    <source>
        <dbReference type="ARBA" id="ARBA00049985"/>
    </source>
</evidence>
<dbReference type="GO" id="GO:1900753">
    <property type="term" value="P:doxorubicin transport"/>
    <property type="evidence" value="ECO:0007669"/>
    <property type="project" value="InterPro"/>
</dbReference>
<evidence type="ECO:0000256" key="6">
    <source>
        <dbReference type="ARBA" id="ARBA00022967"/>
    </source>
</evidence>
<evidence type="ECO:0000256" key="7">
    <source>
        <dbReference type="ARBA" id="ARBA00023136"/>
    </source>
</evidence>
<dbReference type="GO" id="GO:0016887">
    <property type="term" value="F:ATP hydrolysis activity"/>
    <property type="evidence" value="ECO:0007669"/>
    <property type="project" value="InterPro"/>
</dbReference>
<dbReference type="EMBL" id="VNJK01000001">
    <property type="protein sequence ID" value="TVX92444.1"/>
    <property type="molecule type" value="Genomic_DNA"/>
</dbReference>
<dbReference type="PANTHER" id="PTHR42711">
    <property type="entry name" value="ABC TRANSPORTER ATP-BINDING PROTEIN"/>
    <property type="match status" value="1"/>
</dbReference>
<dbReference type="GO" id="GO:0005524">
    <property type="term" value="F:ATP binding"/>
    <property type="evidence" value="ECO:0007669"/>
    <property type="project" value="UniProtKB-KW"/>
</dbReference>
<dbReference type="Pfam" id="PF00005">
    <property type="entry name" value="ABC_tran"/>
    <property type="match status" value="1"/>
</dbReference>
<dbReference type="InterPro" id="IPR005894">
    <property type="entry name" value="DrrA"/>
</dbReference>
<dbReference type="InterPro" id="IPR050763">
    <property type="entry name" value="ABC_transporter_ATP-binding"/>
</dbReference>
<dbReference type="GO" id="GO:0005886">
    <property type="term" value="C:plasma membrane"/>
    <property type="evidence" value="ECO:0007669"/>
    <property type="project" value="UniProtKB-SubCell"/>
</dbReference>
<dbReference type="PANTHER" id="PTHR42711:SF19">
    <property type="entry name" value="DOXORUBICIN RESISTANCE ATP-BINDING PROTEIN DRRA"/>
    <property type="match status" value="1"/>
</dbReference>
<name>A0A559IXS2_9BACL</name>
<dbReference type="InterPro" id="IPR025302">
    <property type="entry name" value="DrrA1/2-like_C"/>
</dbReference>
<comment type="subcellular location">
    <subcellularLocation>
        <location evidence="1">Cell membrane</location>
        <topology evidence="1">Peripheral membrane protein</topology>
        <orientation evidence="1">Cytoplasmic side</orientation>
    </subcellularLocation>
</comment>
<keyword evidence="6" id="KW-1278">Translocase</keyword>
<dbReference type="OrthoDB" id="9804819at2"/>
<proteinExistence type="inferred from homology"/>
<comment type="caution">
    <text evidence="10">The sequence shown here is derived from an EMBL/GenBank/DDBJ whole genome shotgun (WGS) entry which is preliminary data.</text>
</comment>
<dbReference type="AlphaFoldDB" id="A0A559IXS2"/>
<comment type="similarity">
    <text evidence="8">Belongs to the ABC transporter superfamily. Drug exporter-1 (DrugE1) (TC 3.A.1.105) family.</text>
</comment>
<dbReference type="RefSeq" id="WP_144987919.1">
    <property type="nucleotide sequence ID" value="NZ_VNJK01000001.1"/>
</dbReference>
<dbReference type="PROSITE" id="PS00211">
    <property type="entry name" value="ABC_TRANSPORTER_1"/>
    <property type="match status" value="1"/>
</dbReference>
<evidence type="ECO:0000256" key="1">
    <source>
        <dbReference type="ARBA" id="ARBA00004413"/>
    </source>
</evidence>
<evidence type="ECO:0000256" key="3">
    <source>
        <dbReference type="ARBA" id="ARBA00022475"/>
    </source>
</evidence>
<dbReference type="GO" id="GO:0043215">
    <property type="term" value="P:daunorubicin transport"/>
    <property type="evidence" value="ECO:0007669"/>
    <property type="project" value="InterPro"/>
</dbReference>
<keyword evidence="11" id="KW-1185">Reference proteome</keyword>
<evidence type="ECO:0000259" key="9">
    <source>
        <dbReference type="PROSITE" id="PS50893"/>
    </source>
</evidence>
<dbReference type="InterPro" id="IPR003593">
    <property type="entry name" value="AAA+_ATPase"/>
</dbReference>
<evidence type="ECO:0000256" key="4">
    <source>
        <dbReference type="ARBA" id="ARBA00022741"/>
    </source>
</evidence>
<evidence type="ECO:0000256" key="5">
    <source>
        <dbReference type="ARBA" id="ARBA00022840"/>
    </source>
</evidence>
<dbReference type="SUPFAM" id="SSF52540">
    <property type="entry name" value="P-loop containing nucleoside triphosphate hydrolases"/>
    <property type="match status" value="1"/>
</dbReference>
<evidence type="ECO:0000256" key="2">
    <source>
        <dbReference type="ARBA" id="ARBA00022448"/>
    </source>
</evidence>
<keyword evidence="3" id="KW-1003">Cell membrane</keyword>
<gene>
    <name evidence="10" type="ORF">FPZ44_04850</name>
</gene>
<reference evidence="10 11" key="1">
    <citation type="submission" date="2019-07" db="EMBL/GenBank/DDBJ databases">
        <authorList>
            <person name="Kim J."/>
        </authorList>
    </citation>
    <scope>NUCLEOTIDE SEQUENCE [LARGE SCALE GENOMIC DNA]</scope>
    <source>
        <strain evidence="10 11">N4</strain>
    </source>
</reference>
<keyword evidence="2" id="KW-0813">Transport</keyword>
<evidence type="ECO:0000313" key="11">
    <source>
        <dbReference type="Proteomes" id="UP000318102"/>
    </source>
</evidence>
<dbReference type="Pfam" id="PF13732">
    <property type="entry name" value="DrrA1-3_C"/>
    <property type="match status" value="1"/>
</dbReference>
<dbReference type="InterPro" id="IPR003439">
    <property type="entry name" value="ABC_transporter-like_ATP-bd"/>
</dbReference>
<keyword evidence="5 10" id="KW-0067">ATP-binding</keyword>
<dbReference type="SMART" id="SM00382">
    <property type="entry name" value="AAA"/>
    <property type="match status" value="1"/>
</dbReference>